<proteinExistence type="predicted"/>
<accession>A0A923KSB1</accession>
<dbReference type="CDD" id="cd02144">
    <property type="entry name" value="iodotyrosine_dehalogenase"/>
    <property type="match status" value="1"/>
</dbReference>
<dbReference type="InterPro" id="IPR029479">
    <property type="entry name" value="Nitroreductase"/>
</dbReference>
<dbReference type="InterPro" id="IPR000415">
    <property type="entry name" value="Nitroreductase-like"/>
</dbReference>
<dbReference type="GO" id="GO:0016491">
    <property type="term" value="F:oxidoreductase activity"/>
    <property type="evidence" value="ECO:0007669"/>
    <property type="project" value="UniProtKB-KW"/>
</dbReference>
<dbReference type="PANTHER" id="PTHR23026">
    <property type="entry name" value="NADPH NITROREDUCTASE"/>
    <property type="match status" value="1"/>
</dbReference>
<dbReference type="InterPro" id="IPR050627">
    <property type="entry name" value="Nitroreductase/BluB"/>
</dbReference>
<keyword evidence="6" id="KW-1185">Reference proteome</keyword>
<keyword evidence="1" id="KW-0285">Flavoprotein</keyword>
<reference evidence="5" key="1">
    <citation type="submission" date="2020-08" db="EMBL/GenBank/DDBJ databases">
        <title>Novel species isolated from subtropical streams in China.</title>
        <authorList>
            <person name="Lu H."/>
        </authorList>
    </citation>
    <scope>NUCLEOTIDE SEQUENCE</scope>
    <source>
        <strain evidence="5">LX22W</strain>
    </source>
</reference>
<dbReference type="Pfam" id="PF00881">
    <property type="entry name" value="Nitroreductase"/>
    <property type="match status" value="1"/>
</dbReference>
<comment type="caution">
    <text evidence="5">The sequence shown here is derived from an EMBL/GenBank/DDBJ whole genome shotgun (WGS) entry which is preliminary data.</text>
</comment>
<dbReference type="SUPFAM" id="SSF55469">
    <property type="entry name" value="FMN-dependent nitroreductase-like"/>
    <property type="match status" value="1"/>
</dbReference>
<sequence length="229" mass="25599">MSKLSFNQGTPQFVPLSTYRAYPPEEMAQRAKAFYQELSRRKTIREFSSTPVSREIIEQCLLAAGTAPSGANHQPWHFAVVADPALKHKIRIEAEIEEREFYERRAPQEWKDALAPLGTDSNKPFLEDAPYLIAIFGQKSTLMDDGTAVKNYYVPESVSIATGFLIAALHHAGLATLTHTPSPMGFLNQLLGRPDNEKPYILLVVGHPATHCMVPNIRKKPLEQIASFL</sequence>
<evidence type="ECO:0000256" key="3">
    <source>
        <dbReference type="ARBA" id="ARBA00023002"/>
    </source>
</evidence>
<dbReference type="AlphaFoldDB" id="A0A923KSB1"/>
<dbReference type="Proteomes" id="UP000627446">
    <property type="component" value="Unassembled WGS sequence"/>
</dbReference>
<protein>
    <submittedName>
        <fullName evidence="5">Nitroreductase family protein</fullName>
    </submittedName>
</protein>
<name>A0A923KSB1_9BURK</name>
<evidence type="ECO:0000313" key="6">
    <source>
        <dbReference type="Proteomes" id="UP000627446"/>
    </source>
</evidence>
<dbReference type="PANTHER" id="PTHR23026:SF90">
    <property type="entry name" value="IODOTYROSINE DEIODINASE 1"/>
    <property type="match status" value="1"/>
</dbReference>
<dbReference type="Gene3D" id="3.40.109.10">
    <property type="entry name" value="NADH Oxidase"/>
    <property type="match status" value="1"/>
</dbReference>
<dbReference type="EMBL" id="JACOFZ010000001">
    <property type="protein sequence ID" value="MBC3880127.1"/>
    <property type="molecule type" value="Genomic_DNA"/>
</dbReference>
<evidence type="ECO:0000256" key="1">
    <source>
        <dbReference type="ARBA" id="ARBA00022630"/>
    </source>
</evidence>
<evidence type="ECO:0000313" key="5">
    <source>
        <dbReference type="EMBL" id="MBC3880127.1"/>
    </source>
</evidence>
<dbReference type="RefSeq" id="WP_186915338.1">
    <property type="nucleotide sequence ID" value="NZ_JACOFZ010000001.1"/>
</dbReference>
<feature type="domain" description="Nitroreductase" evidence="4">
    <location>
        <begin position="39"/>
        <end position="207"/>
    </location>
</feature>
<organism evidence="5 6">
    <name type="scientific">Undibacterium nitidum</name>
    <dbReference type="NCBI Taxonomy" id="2762298"/>
    <lineage>
        <taxon>Bacteria</taxon>
        <taxon>Pseudomonadati</taxon>
        <taxon>Pseudomonadota</taxon>
        <taxon>Betaproteobacteria</taxon>
        <taxon>Burkholderiales</taxon>
        <taxon>Oxalobacteraceae</taxon>
        <taxon>Undibacterium</taxon>
    </lineage>
</organism>
<evidence type="ECO:0000259" key="4">
    <source>
        <dbReference type="Pfam" id="PF00881"/>
    </source>
</evidence>
<keyword evidence="3" id="KW-0560">Oxidoreductase</keyword>
<evidence type="ECO:0000256" key="2">
    <source>
        <dbReference type="ARBA" id="ARBA00022643"/>
    </source>
</evidence>
<keyword evidence="2" id="KW-0288">FMN</keyword>
<gene>
    <name evidence="5" type="ORF">H8K36_01945</name>
</gene>